<reference evidence="3 4" key="1">
    <citation type="journal article" date="2014" name="Genome Announc.">
        <title>Genome sequence of the basidiomycetous fungus Pseudozyma aphidis DSM70725, an efficient producer of biosurfactant mannosylerythritol lipids.</title>
        <authorList>
            <person name="Lorenz S."/>
            <person name="Guenther M."/>
            <person name="Grumaz C."/>
            <person name="Rupp S."/>
            <person name="Zibek S."/>
            <person name="Sohn K."/>
        </authorList>
    </citation>
    <scope>NUCLEOTIDE SEQUENCE [LARGE SCALE GENOMIC DNA]</scope>
    <source>
        <strain evidence="4">ATCC 32657 / CBS 517.83 / DSM 70725 / JCM 10318 / NBRC 10182 / NRRL Y-7954 / St-0401</strain>
    </source>
</reference>
<dbReference type="Proteomes" id="UP000019462">
    <property type="component" value="Unassembled WGS sequence"/>
</dbReference>
<dbReference type="OrthoDB" id="10378006at2759"/>
<gene>
    <name evidence="3" type="ORF">PaG_02994</name>
</gene>
<accession>W3VNX8</accession>
<feature type="region of interest" description="Disordered" evidence="1">
    <location>
        <begin position="190"/>
        <end position="247"/>
    </location>
</feature>
<name>W3VNX8_MOEAP</name>
<dbReference type="HOGENOM" id="CLU_1124948_0_0_1"/>
<evidence type="ECO:0000256" key="1">
    <source>
        <dbReference type="SAM" id="MobiDB-lite"/>
    </source>
</evidence>
<proteinExistence type="predicted"/>
<evidence type="ECO:0000313" key="4">
    <source>
        <dbReference type="Proteomes" id="UP000019462"/>
    </source>
</evidence>
<protein>
    <submittedName>
        <fullName evidence="3">Uncharacterized protein</fullName>
    </submittedName>
</protein>
<keyword evidence="4" id="KW-1185">Reference proteome</keyword>
<evidence type="ECO:0000313" key="3">
    <source>
        <dbReference type="EMBL" id="ETS63210.1"/>
    </source>
</evidence>
<sequence length="247" mass="27331">MYALHLPKLFVMMICIIVLCKGVVGDAPIEPNPAPPVNDFDVPAEPKVAPPVDEGELNTARCIMMGKPGRSCPVGPTTIGAKADSTSLTMVLIGRGEEGYDGPAPDCCRGMIIIKSPRSDEDLHPHILYHLDSGDDLRVALRHILSVFLETNNYLRSIQLFERSLCIVIDGAYADWPSLERQADPEHLFTPFRQPGSFYERDGRTPPAPATTRVRRTRTPTTREADVNDADEPTGRRAPRRQRAPRP</sequence>
<organism evidence="3 4">
    <name type="scientific">Moesziomyces aphidis</name>
    <name type="common">Pseudozyma aphidis</name>
    <dbReference type="NCBI Taxonomy" id="84754"/>
    <lineage>
        <taxon>Eukaryota</taxon>
        <taxon>Fungi</taxon>
        <taxon>Dikarya</taxon>
        <taxon>Basidiomycota</taxon>
        <taxon>Ustilaginomycotina</taxon>
        <taxon>Ustilaginomycetes</taxon>
        <taxon>Ustilaginales</taxon>
        <taxon>Ustilaginaceae</taxon>
        <taxon>Moesziomyces</taxon>
    </lineage>
</organism>
<evidence type="ECO:0000256" key="2">
    <source>
        <dbReference type="SAM" id="SignalP"/>
    </source>
</evidence>
<feature type="compositionally biased region" description="Basic residues" evidence="1">
    <location>
        <begin position="237"/>
        <end position="247"/>
    </location>
</feature>
<comment type="caution">
    <text evidence="3">The sequence shown here is derived from an EMBL/GenBank/DDBJ whole genome shotgun (WGS) entry which is preliminary data.</text>
</comment>
<feature type="signal peptide" evidence="2">
    <location>
        <begin position="1"/>
        <end position="25"/>
    </location>
</feature>
<feature type="chain" id="PRO_5004833414" evidence="2">
    <location>
        <begin position="26"/>
        <end position="247"/>
    </location>
</feature>
<dbReference type="AlphaFoldDB" id="W3VNX8"/>
<keyword evidence="2" id="KW-0732">Signal</keyword>
<dbReference type="EMBL" id="AWNI01000009">
    <property type="protein sequence ID" value="ETS63210.1"/>
    <property type="molecule type" value="Genomic_DNA"/>
</dbReference>